<reference evidence="2 3" key="1">
    <citation type="submission" date="2021-06" db="EMBL/GenBank/DDBJ databases">
        <title>Genome-based taxonomic framework of Microbacterium strains isolated from marine environment, the description of four new species and reclassification of four preexisting species.</title>
        <authorList>
            <person name="Lee S.D."/>
            <person name="Kim S.-M."/>
            <person name="Byeon Y.-S."/>
            <person name="Yang H.L."/>
            <person name="Kim I.S."/>
        </authorList>
    </citation>
    <scope>NUCLEOTIDE SEQUENCE [LARGE SCALE GENOMIC DNA]</scope>
    <source>
        <strain evidence="2 3">KACC 20514</strain>
    </source>
</reference>
<dbReference type="GeneID" id="301456565"/>
<sequence length="647" mass="67178">MNWVLLGVAASVATLVLLTLGYPLARIVGIRGFAAVGVAPAFAMTVICGASVVLPWAGIAWSSLPVLVFAAVIAAILGIGAWLTRHLRPSASEGSRFDGALLIALVLVSGLIAWRTVSVIQAPDAISQTFDNVFHLNALRWILDTGSASALEIGYMTNPEGPPTFYPSGWHAFVTLVIQITGAPLTIALNGSVLAITAVVWPLGAILLSRTLFGRSAAVSFGTGVLAASLPSFPLLPMDYGVLYPFQLGLALLPAVLAVTARFLGLTAVRDDVGTLWWGIALLGCLPGLALVHPGALMAWLALSAPLAAVRGVVAWRERSSMRSRIKVVAVAALYLGAAAAMVYVLRPPASARSWQPEMSYGEALIALASTSPWYASAAVLGSVSILAGAAWALISRTSVAIAALGIYLTAGFLFVVVAAAPFPFRDVFTAPWYNNIPRIAAILAIAVVPLGTFGIQKTWSMVAARAHRAGWSGPIVRNVGMAGVGVLVVISQVGPTSAMPDAERVASASFALTPDSPLLDSDEAALVSRLPEVVEEGYAIAGSPWTGASVAYALTGATVLMPHIQMEISENLDSVNQGLADAEPGSEVCEAISALGVGYVLDFGTREVHGASHVFPGLEDLDESSAVELIDAEGSARLYQVTGCTE</sequence>
<feature type="transmembrane region" description="Helical" evidence="1">
    <location>
        <begin position="170"/>
        <end position="200"/>
    </location>
</feature>
<keyword evidence="1" id="KW-0812">Transmembrane</keyword>
<feature type="transmembrane region" description="Helical" evidence="1">
    <location>
        <begin position="374"/>
        <end position="395"/>
    </location>
</feature>
<comment type="caution">
    <text evidence="2">The sequence shown here is derived from an EMBL/GenBank/DDBJ whole genome shotgun (WGS) entry which is preliminary data.</text>
</comment>
<dbReference type="RefSeq" id="WP_310890140.1">
    <property type="nucleotide sequence ID" value="NZ_BAAAGR010000004.1"/>
</dbReference>
<keyword evidence="1" id="KW-1133">Transmembrane helix</keyword>
<feature type="transmembrane region" description="Helical" evidence="1">
    <location>
        <begin position="298"/>
        <end position="316"/>
    </location>
</feature>
<evidence type="ECO:0000313" key="2">
    <source>
        <dbReference type="EMBL" id="MDS0243991.1"/>
    </source>
</evidence>
<accession>A0AAJ2HD81</accession>
<dbReference type="Proteomes" id="UP001183582">
    <property type="component" value="Unassembled WGS sequence"/>
</dbReference>
<feature type="transmembrane region" description="Helical" evidence="1">
    <location>
        <begin position="476"/>
        <end position="495"/>
    </location>
</feature>
<feature type="transmembrane region" description="Helical" evidence="1">
    <location>
        <begin position="276"/>
        <end position="292"/>
    </location>
</feature>
<name>A0AAJ2HD81_9MICO</name>
<dbReference type="InterPro" id="IPR046671">
    <property type="entry name" value="DUF6541"/>
</dbReference>
<feature type="transmembrane region" description="Helical" evidence="1">
    <location>
        <begin position="402"/>
        <end position="425"/>
    </location>
</feature>
<feature type="transmembrane region" description="Helical" evidence="1">
    <location>
        <begin position="212"/>
        <end position="230"/>
    </location>
</feature>
<protein>
    <submittedName>
        <fullName evidence="2">Uncharacterized protein</fullName>
    </submittedName>
</protein>
<proteinExistence type="predicted"/>
<feature type="transmembrane region" description="Helical" evidence="1">
    <location>
        <begin position="242"/>
        <end position="264"/>
    </location>
</feature>
<organism evidence="2 3">
    <name type="scientific">Microbacterium aurantiacum</name>
    <dbReference type="NCBI Taxonomy" id="162393"/>
    <lineage>
        <taxon>Bacteria</taxon>
        <taxon>Bacillati</taxon>
        <taxon>Actinomycetota</taxon>
        <taxon>Actinomycetes</taxon>
        <taxon>Micrococcales</taxon>
        <taxon>Microbacteriaceae</taxon>
        <taxon>Microbacterium</taxon>
    </lineage>
</organism>
<feature type="transmembrane region" description="Helical" evidence="1">
    <location>
        <begin position="32"/>
        <end position="53"/>
    </location>
</feature>
<dbReference type="Pfam" id="PF20176">
    <property type="entry name" value="DUF6541"/>
    <property type="match status" value="1"/>
</dbReference>
<keyword evidence="1" id="KW-0472">Membrane</keyword>
<feature type="transmembrane region" description="Helical" evidence="1">
    <location>
        <begin position="95"/>
        <end position="114"/>
    </location>
</feature>
<gene>
    <name evidence="2" type="ORF">KZC50_00030</name>
</gene>
<dbReference type="AlphaFoldDB" id="A0AAJ2HD81"/>
<dbReference type="EMBL" id="JAHWXH010000001">
    <property type="protein sequence ID" value="MDS0243991.1"/>
    <property type="molecule type" value="Genomic_DNA"/>
</dbReference>
<feature type="transmembrane region" description="Helical" evidence="1">
    <location>
        <begin position="328"/>
        <end position="346"/>
    </location>
</feature>
<feature type="transmembrane region" description="Helical" evidence="1">
    <location>
        <begin position="59"/>
        <end position="83"/>
    </location>
</feature>
<evidence type="ECO:0000313" key="3">
    <source>
        <dbReference type="Proteomes" id="UP001183582"/>
    </source>
</evidence>
<feature type="transmembrane region" description="Helical" evidence="1">
    <location>
        <begin position="437"/>
        <end position="456"/>
    </location>
</feature>
<evidence type="ECO:0000256" key="1">
    <source>
        <dbReference type="SAM" id="Phobius"/>
    </source>
</evidence>
<feature type="transmembrane region" description="Helical" evidence="1">
    <location>
        <begin position="6"/>
        <end position="25"/>
    </location>
</feature>